<dbReference type="EC" id="2.7.13.3" evidence="8"/>
<dbReference type="Pfam" id="PF17203">
    <property type="entry name" value="sCache_3_2"/>
    <property type="match status" value="1"/>
</dbReference>
<gene>
    <name evidence="8" type="primary">dcuS_4</name>
    <name evidence="8" type="ORF">NCTC12282_03243</name>
</gene>
<dbReference type="Gene3D" id="3.30.450.20">
    <property type="entry name" value="PAS domain"/>
    <property type="match status" value="1"/>
</dbReference>
<keyword evidence="8" id="KW-0418">Kinase</keyword>
<reference evidence="8 9" key="1">
    <citation type="submission" date="2019-03" db="EMBL/GenBank/DDBJ databases">
        <authorList>
            <consortium name="Pathogen Informatics"/>
        </authorList>
    </citation>
    <scope>NUCLEOTIDE SEQUENCE [LARGE SCALE GENOMIC DNA]</scope>
    <source>
        <strain evidence="8 9">NCTC12282</strain>
    </source>
</reference>
<dbReference type="GO" id="GO:0005886">
    <property type="term" value="C:plasma membrane"/>
    <property type="evidence" value="ECO:0007669"/>
    <property type="project" value="UniProtKB-SubCell"/>
</dbReference>
<evidence type="ECO:0000256" key="1">
    <source>
        <dbReference type="ARBA" id="ARBA00004651"/>
    </source>
</evidence>
<evidence type="ECO:0000313" key="9">
    <source>
        <dbReference type="Proteomes" id="UP000373449"/>
    </source>
</evidence>
<dbReference type="GO" id="GO:0004673">
    <property type="term" value="F:protein histidine kinase activity"/>
    <property type="evidence" value="ECO:0007669"/>
    <property type="project" value="UniProtKB-EC"/>
</dbReference>
<evidence type="ECO:0000256" key="5">
    <source>
        <dbReference type="ARBA" id="ARBA00023136"/>
    </source>
</evidence>
<evidence type="ECO:0000256" key="2">
    <source>
        <dbReference type="ARBA" id="ARBA00022475"/>
    </source>
</evidence>
<accession>A0A484ZJ82</accession>
<dbReference type="RefSeq" id="WP_134531181.1">
    <property type="nucleotide sequence ID" value="NZ_CAADJA010000002.1"/>
</dbReference>
<evidence type="ECO:0000256" key="3">
    <source>
        <dbReference type="ARBA" id="ARBA00022692"/>
    </source>
</evidence>
<organism evidence="8 9">
    <name type="scientific">Budvicia aquatica</name>
    <dbReference type="NCBI Taxonomy" id="82979"/>
    <lineage>
        <taxon>Bacteria</taxon>
        <taxon>Pseudomonadati</taxon>
        <taxon>Pseudomonadota</taxon>
        <taxon>Gammaproteobacteria</taxon>
        <taxon>Enterobacterales</taxon>
        <taxon>Budviciaceae</taxon>
        <taxon>Budvicia</taxon>
    </lineage>
</organism>
<evidence type="ECO:0000256" key="4">
    <source>
        <dbReference type="ARBA" id="ARBA00022989"/>
    </source>
</evidence>
<feature type="transmembrane region" description="Helical" evidence="6">
    <location>
        <begin position="12"/>
        <end position="33"/>
    </location>
</feature>
<evidence type="ECO:0000313" key="8">
    <source>
        <dbReference type="EMBL" id="VFS48530.1"/>
    </source>
</evidence>
<keyword evidence="5 6" id="KW-0472">Membrane</keyword>
<keyword evidence="4 6" id="KW-1133">Transmembrane helix</keyword>
<keyword evidence="8" id="KW-0808">Transferase</keyword>
<comment type="subcellular location">
    <subcellularLocation>
        <location evidence="1">Cell membrane</location>
        <topology evidence="1">Multi-pass membrane protein</topology>
    </subcellularLocation>
</comment>
<dbReference type="SUPFAM" id="SSF103190">
    <property type="entry name" value="Sensory domain-like"/>
    <property type="match status" value="1"/>
</dbReference>
<keyword evidence="3 6" id="KW-0812">Transmembrane</keyword>
<keyword evidence="2" id="KW-1003">Cell membrane</keyword>
<dbReference type="InterPro" id="IPR033463">
    <property type="entry name" value="sCache_3"/>
</dbReference>
<evidence type="ECO:0000256" key="6">
    <source>
        <dbReference type="SAM" id="Phobius"/>
    </source>
</evidence>
<sequence length="125" mass="14000">MRLVSFFKHLPLRLQIIILVVVVLALPLIAANIQITRDIDDQIHDQAGEKAEEISNIIVSSPVVINGLKNLDAISLQEIQEYTQTIKKIAGVEFIVVIDMKGIRVSHPDTAKIGKRWLAETKFGY</sequence>
<name>A0A484ZJ82_9GAMM</name>
<protein>
    <submittedName>
        <fullName evidence="8">Sensor histidine kinase DcuS</fullName>
        <ecNumber evidence="8">2.7.13.3</ecNumber>
    </submittedName>
</protein>
<evidence type="ECO:0000259" key="7">
    <source>
        <dbReference type="Pfam" id="PF17203"/>
    </source>
</evidence>
<proteinExistence type="predicted"/>
<feature type="domain" description="Single cache" evidence="7">
    <location>
        <begin position="40"/>
        <end position="117"/>
    </location>
</feature>
<dbReference type="Proteomes" id="UP000373449">
    <property type="component" value="Unassembled WGS sequence"/>
</dbReference>
<dbReference type="AlphaFoldDB" id="A0A484ZJ82"/>
<dbReference type="EMBL" id="CAADJA010000002">
    <property type="protein sequence ID" value="VFS48530.1"/>
    <property type="molecule type" value="Genomic_DNA"/>
</dbReference>
<dbReference type="InterPro" id="IPR029151">
    <property type="entry name" value="Sensor-like_sf"/>
</dbReference>